<dbReference type="EMBL" id="LWGR01000019">
    <property type="protein sequence ID" value="KZM69613.1"/>
    <property type="molecule type" value="Genomic_DNA"/>
</dbReference>
<keyword evidence="2" id="KW-1185">Reference proteome</keyword>
<comment type="caution">
    <text evidence="1">The sequence shown here is derived from an EMBL/GenBank/DDBJ whole genome shotgun (WGS) entry which is preliminary data.</text>
</comment>
<gene>
    <name evidence="1" type="ORF">AWN90_07480</name>
</gene>
<organism evidence="1 2">
    <name type="scientific">Nocardia terpenica</name>
    <dbReference type="NCBI Taxonomy" id="455432"/>
    <lineage>
        <taxon>Bacteria</taxon>
        <taxon>Bacillati</taxon>
        <taxon>Actinomycetota</taxon>
        <taxon>Actinomycetes</taxon>
        <taxon>Mycobacteriales</taxon>
        <taxon>Nocardiaceae</taxon>
        <taxon>Nocardia</taxon>
    </lineage>
</organism>
<accession>A0A164INW4</accession>
<name>A0A164INW4_9NOCA</name>
<dbReference type="STRING" id="455432.AWN90_07480"/>
<sequence length="183" mass="20178">MARTHVQQSHPRQSFIVVAAMVVGLQLDRHPRLGLSPCVVDPGCEARLGQLRDCVSQLCRVISYVVGQFLFVFSEFVSPGFDALFGEAIANPLGHRIEVPSSRPGQVGKQLPTHFLDSRGVFDDPYAEFQGMLRVIRSNVPLGLVRTTGHEPELGVQLRGIHIVAGLACNDSDCMFQRSQRDQ</sequence>
<evidence type="ECO:0000313" key="2">
    <source>
        <dbReference type="Proteomes" id="UP000076512"/>
    </source>
</evidence>
<evidence type="ECO:0000313" key="1">
    <source>
        <dbReference type="EMBL" id="KZM69613.1"/>
    </source>
</evidence>
<protein>
    <submittedName>
        <fullName evidence="1">Uncharacterized protein</fullName>
    </submittedName>
</protein>
<dbReference type="AlphaFoldDB" id="A0A164INW4"/>
<dbReference type="Proteomes" id="UP000076512">
    <property type="component" value="Unassembled WGS sequence"/>
</dbReference>
<proteinExistence type="predicted"/>
<reference evidence="1 2" key="1">
    <citation type="submission" date="2016-04" db="EMBL/GenBank/DDBJ databases">
        <authorList>
            <person name="Evans L.H."/>
            <person name="Alamgir A."/>
            <person name="Owens N."/>
            <person name="Weber N.D."/>
            <person name="Virtaneva K."/>
            <person name="Barbian K."/>
            <person name="Babar A."/>
            <person name="Rosenke K."/>
        </authorList>
    </citation>
    <scope>NUCLEOTIDE SEQUENCE [LARGE SCALE GENOMIC DNA]</scope>
    <source>
        <strain evidence="1 2">IFM 0406</strain>
    </source>
</reference>